<feature type="signal peptide" evidence="2">
    <location>
        <begin position="1"/>
        <end position="22"/>
    </location>
</feature>
<name>A0AAD9USC1_ACRCE</name>
<accession>A0AAD9USC1</accession>
<keyword evidence="4" id="KW-1185">Reference proteome</keyword>
<gene>
    <name evidence="3" type="ORF">P5673_031725</name>
</gene>
<dbReference type="EMBL" id="JARQWQ010000155">
    <property type="protein sequence ID" value="KAK2548118.1"/>
    <property type="molecule type" value="Genomic_DNA"/>
</dbReference>
<proteinExistence type="predicted"/>
<protein>
    <submittedName>
        <fullName evidence="3">Uncharacterized protein</fullName>
    </submittedName>
</protein>
<feature type="compositionally biased region" description="Polar residues" evidence="1">
    <location>
        <begin position="27"/>
        <end position="52"/>
    </location>
</feature>
<dbReference type="AlphaFoldDB" id="A0AAD9USC1"/>
<organism evidence="3 4">
    <name type="scientific">Acropora cervicornis</name>
    <name type="common">Staghorn coral</name>
    <dbReference type="NCBI Taxonomy" id="6130"/>
    <lineage>
        <taxon>Eukaryota</taxon>
        <taxon>Metazoa</taxon>
        <taxon>Cnidaria</taxon>
        <taxon>Anthozoa</taxon>
        <taxon>Hexacorallia</taxon>
        <taxon>Scleractinia</taxon>
        <taxon>Astrocoeniina</taxon>
        <taxon>Acroporidae</taxon>
        <taxon>Acropora</taxon>
    </lineage>
</organism>
<feature type="region of interest" description="Disordered" evidence="1">
    <location>
        <begin position="27"/>
        <end position="71"/>
    </location>
</feature>
<keyword evidence="2" id="KW-0732">Signal</keyword>
<reference evidence="3" key="1">
    <citation type="journal article" date="2023" name="G3 (Bethesda)">
        <title>Whole genome assembly and annotation of the endangered Caribbean coral Acropora cervicornis.</title>
        <authorList>
            <person name="Selwyn J.D."/>
            <person name="Vollmer S.V."/>
        </authorList>
    </citation>
    <scope>NUCLEOTIDE SEQUENCE</scope>
    <source>
        <strain evidence="3">K2</strain>
    </source>
</reference>
<feature type="chain" id="PRO_5042291204" evidence="2">
    <location>
        <begin position="23"/>
        <end position="126"/>
    </location>
</feature>
<sequence>MQGYHFLFILLQFILFLTGSNAARLTSREVTSGDPSSRIEATSWQPSGTSNDGYRKTPEQFSTNNVNKDGSLQMRHLPFPFKNSEKLGKRHALFKAEPPFIYKGPDYAFSGKRSASFGYPEGHDTA</sequence>
<comment type="caution">
    <text evidence="3">The sequence shown here is derived from an EMBL/GenBank/DDBJ whole genome shotgun (WGS) entry which is preliminary data.</text>
</comment>
<evidence type="ECO:0000256" key="2">
    <source>
        <dbReference type="SAM" id="SignalP"/>
    </source>
</evidence>
<evidence type="ECO:0000256" key="1">
    <source>
        <dbReference type="SAM" id="MobiDB-lite"/>
    </source>
</evidence>
<dbReference type="Proteomes" id="UP001249851">
    <property type="component" value="Unassembled WGS sequence"/>
</dbReference>
<feature type="compositionally biased region" description="Polar residues" evidence="1">
    <location>
        <begin position="59"/>
        <end position="70"/>
    </location>
</feature>
<evidence type="ECO:0000313" key="4">
    <source>
        <dbReference type="Proteomes" id="UP001249851"/>
    </source>
</evidence>
<evidence type="ECO:0000313" key="3">
    <source>
        <dbReference type="EMBL" id="KAK2548118.1"/>
    </source>
</evidence>
<reference evidence="3" key="2">
    <citation type="journal article" date="2023" name="Science">
        <title>Genomic signatures of disease resistance in endangered staghorn corals.</title>
        <authorList>
            <person name="Vollmer S.V."/>
            <person name="Selwyn J.D."/>
            <person name="Despard B.A."/>
            <person name="Roesel C.L."/>
        </authorList>
    </citation>
    <scope>NUCLEOTIDE SEQUENCE</scope>
    <source>
        <strain evidence="3">K2</strain>
    </source>
</reference>